<organism evidence="7 8">
    <name type="scientific">Allacma fusca</name>
    <dbReference type="NCBI Taxonomy" id="39272"/>
    <lineage>
        <taxon>Eukaryota</taxon>
        <taxon>Metazoa</taxon>
        <taxon>Ecdysozoa</taxon>
        <taxon>Arthropoda</taxon>
        <taxon>Hexapoda</taxon>
        <taxon>Collembola</taxon>
        <taxon>Symphypleona</taxon>
        <taxon>Sminthuridae</taxon>
        <taxon>Allacma</taxon>
    </lineage>
</organism>
<dbReference type="GO" id="GO:0030317">
    <property type="term" value="P:flagellated sperm motility"/>
    <property type="evidence" value="ECO:0007669"/>
    <property type="project" value="InterPro"/>
</dbReference>
<dbReference type="PANTHER" id="PTHR46923">
    <property type="entry name" value="CATION CHANNEL SPERM-ASSOCIATED PROTEIN 2"/>
    <property type="match status" value="1"/>
</dbReference>
<feature type="transmembrane region" description="Helical" evidence="5">
    <location>
        <begin position="283"/>
        <end position="301"/>
    </location>
</feature>
<proteinExistence type="predicted"/>
<feature type="transmembrane region" description="Helical" evidence="5">
    <location>
        <begin position="167"/>
        <end position="186"/>
    </location>
</feature>
<evidence type="ECO:0000256" key="3">
    <source>
        <dbReference type="ARBA" id="ARBA00022989"/>
    </source>
</evidence>
<reference evidence="7" key="1">
    <citation type="submission" date="2021-06" db="EMBL/GenBank/DDBJ databases">
        <authorList>
            <person name="Hodson N. C."/>
            <person name="Mongue J. A."/>
            <person name="Jaron S. K."/>
        </authorList>
    </citation>
    <scope>NUCLEOTIDE SEQUENCE</scope>
</reference>
<feature type="transmembrane region" description="Helical" evidence="5">
    <location>
        <begin position="321"/>
        <end position="343"/>
    </location>
</feature>
<comment type="caution">
    <text evidence="7">The sequence shown here is derived from an EMBL/GenBank/DDBJ whole genome shotgun (WGS) entry which is preliminary data.</text>
</comment>
<keyword evidence="4 5" id="KW-0472">Membrane</keyword>
<evidence type="ECO:0000256" key="5">
    <source>
        <dbReference type="SAM" id="Phobius"/>
    </source>
</evidence>
<evidence type="ECO:0000256" key="2">
    <source>
        <dbReference type="ARBA" id="ARBA00022692"/>
    </source>
</evidence>
<evidence type="ECO:0000256" key="4">
    <source>
        <dbReference type="ARBA" id="ARBA00023136"/>
    </source>
</evidence>
<keyword evidence="2 5" id="KW-0812">Transmembrane</keyword>
<dbReference type="Pfam" id="PF00520">
    <property type="entry name" value="Ion_trans"/>
    <property type="match status" value="1"/>
</dbReference>
<feature type="transmembrane region" description="Helical" evidence="5">
    <location>
        <begin position="99"/>
        <end position="117"/>
    </location>
</feature>
<dbReference type="Proteomes" id="UP000708208">
    <property type="component" value="Unassembled WGS sequence"/>
</dbReference>
<protein>
    <recommendedName>
        <fullName evidence="6">Ion transport domain-containing protein</fullName>
    </recommendedName>
</protein>
<comment type="subcellular location">
    <subcellularLocation>
        <location evidence="1">Membrane</location>
        <topology evidence="1">Multi-pass membrane protein</topology>
    </subcellularLocation>
</comment>
<dbReference type="GO" id="GO:0009566">
    <property type="term" value="P:fertilization"/>
    <property type="evidence" value="ECO:0007669"/>
    <property type="project" value="TreeGrafter"/>
</dbReference>
<dbReference type="InterPro" id="IPR005821">
    <property type="entry name" value="Ion_trans_dom"/>
</dbReference>
<dbReference type="GO" id="GO:0005227">
    <property type="term" value="F:calcium-activated cation channel activity"/>
    <property type="evidence" value="ECO:0007669"/>
    <property type="project" value="InterPro"/>
</dbReference>
<feature type="transmembrane region" description="Helical" evidence="5">
    <location>
        <begin position="237"/>
        <end position="262"/>
    </location>
</feature>
<evidence type="ECO:0000313" key="7">
    <source>
        <dbReference type="EMBL" id="CAG7675428.1"/>
    </source>
</evidence>
<name>A0A8J2J5J4_9HEXA</name>
<dbReference type="EMBL" id="CAJVCH010013491">
    <property type="protein sequence ID" value="CAG7675428.1"/>
    <property type="molecule type" value="Genomic_DNA"/>
</dbReference>
<feature type="domain" description="Ion transport" evidence="6">
    <location>
        <begin position="98"/>
        <end position="349"/>
    </location>
</feature>
<evidence type="ECO:0000313" key="8">
    <source>
        <dbReference type="Proteomes" id="UP000708208"/>
    </source>
</evidence>
<dbReference type="AlphaFoldDB" id="A0A8J2J5J4"/>
<dbReference type="GO" id="GO:0048240">
    <property type="term" value="P:sperm capacitation"/>
    <property type="evidence" value="ECO:0007669"/>
    <property type="project" value="TreeGrafter"/>
</dbReference>
<dbReference type="PANTHER" id="PTHR46923:SF1">
    <property type="entry name" value="CATION CHANNEL SPERM-ASSOCIATED PROTEIN 2"/>
    <property type="match status" value="1"/>
</dbReference>
<dbReference type="InterPro" id="IPR028747">
    <property type="entry name" value="CatSper2"/>
</dbReference>
<evidence type="ECO:0000256" key="1">
    <source>
        <dbReference type="ARBA" id="ARBA00004141"/>
    </source>
</evidence>
<feature type="transmembrane region" description="Helical" evidence="5">
    <location>
        <begin position="137"/>
        <end position="155"/>
    </location>
</feature>
<gene>
    <name evidence="7" type="ORF">AFUS01_LOCUS2367</name>
</gene>
<keyword evidence="8" id="KW-1185">Reference proteome</keyword>
<dbReference type="GO" id="GO:0036128">
    <property type="term" value="C:CatSper complex"/>
    <property type="evidence" value="ECO:0007669"/>
    <property type="project" value="InterPro"/>
</dbReference>
<dbReference type="OrthoDB" id="416585at2759"/>
<keyword evidence="3 5" id="KW-1133">Transmembrane helix</keyword>
<accession>A0A8J2J5J4</accession>
<evidence type="ECO:0000259" key="6">
    <source>
        <dbReference type="Pfam" id="PF00520"/>
    </source>
</evidence>
<sequence>MLMDDFRFMEAARIQSGEYEGAMIDIQDLKDTTSFHKHLIINRDGLVLFPFYNKPEDPAEAKDETTNTLSDRRLARFTTQVARWPPLDIWAHWVLESQTFSVTMLGIIMLSSFVMIIEGEDFGTALDADWNKFMKTSIENLDFFFLLMFAAEIGLKWMDNFRDFWKDYWNGFDCAVTVLLFVPPLLDILFPNKEDEDFERFVTTMRYFRVARIVRTLNAVTRIQKIWVIWEAITRTFTALVFITVLMAIFFYIFAIIGIQNFGKYTNTHISQNTLIYSHRFSHIGYSLLTLFQIFTLDHWFPIMDELISVEGPIGPIVYTLTWLMLGAIIFNNFFAGVMVNYFQNISEELQETVDTMSSTARLGIALNEFAEDESTRAQNDPYPSTNWEHIVLQNIDVLNIAQNISLSPILWSRDTLFHYYIILEALSSNLYERDQLLYILSRPSFNIWLRTLNRYFRRIHSLTRQYPVLYCNSKCQINYTNTSEAALFQESIKL</sequence>